<evidence type="ECO:0000313" key="5">
    <source>
        <dbReference type="Proteomes" id="UP001215503"/>
    </source>
</evidence>
<dbReference type="PRINTS" id="PR00922">
    <property type="entry name" value="DADACBPTASE3"/>
</dbReference>
<proteinExistence type="inferred from homology"/>
<feature type="signal peptide" evidence="3">
    <location>
        <begin position="1"/>
        <end position="17"/>
    </location>
</feature>
<gene>
    <name evidence="4" type="primary">dacB</name>
    <name evidence="4" type="ORF">P2G67_01995</name>
</gene>
<keyword evidence="2 4" id="KW-0378">Hydrolase</keyword>
<keyword evidence="4" id="KW-0645">Protease</keyword>
<dbReference type="RefSeq" id="WP_275819495.1">
    <property type="nucleotide sequence ID" value="NZ_JARHUD010000001.1"/>
</dbReference>
<dbReference type="Pfam" id="PF02113">
    <property type="entry name" value="Peptidase_S13"/>
    <property type="match status" value="1"/>
</dbReference>
<dbReference type="EC" id="3.4.16.4" evidence="4"/>
<dbReference type="PANTHER" id="PTHR30023:SF0">
    <property type="entry name" value="PENICILLIN-SENSITIVE CARBOXYPEPTIDASE A"/>
    <property type="match status" value="1"/>
</dbReference>
<evidence type="ECO:0000256" key="2">
    <source>
        <dbReference type="ARBA" id="ARBA00022801"/>
    </source>
</evidence>
<comment type="similarity">
    <text evidence="1">Belongs to the peptidase S13 family.</text>
</comment>
<keyword evidence="4" id="KW-0121">Carboxypeptidase</keyword>
<comment type="caution">
    <text evidence="4">The sequence shown here is derived from an EMBL/GenBank/DDBJ whole genome shotgun (WGS) entry which is preliminary data.</text>
</comment>
<dbReference type="SUPFAM" id="SSF56601">
    <property type="entry name" value="beta-lactamase/transpeptidase-like"/>
    <property type="match status" value="1"/>
</dbReference>
<dbReference type="Gene3D" id="3.40.710.10">
    <property type="entry name" value="DD-peptidase/beta-lactamase superfamily"/>
    <property type="match status" value="1"/>
</dbReference>
<keyword evidence="3" id="KW-0732">Signal</keyword>
<dbReference type="InterPro" id="IPR000667">
    <property type="entry name" value="Peptidase_S13"/>
</dbReference>
<organism evidence="4 5">
    <name type="scientific">Aquibaculum arenosum</name>
    <dbReference type="NCBI Taxonomy" id="3032591"/>
    <lineage>
        <taxon>Bacteria</taxon>
        <taxon>Pseudomonadati</taxon>
        <taxon>Pseudomonadota</taxon>
        <taxon>Alphaproteobacteria</taxon>
        <taxon>Rhodospirillales</taxon>
        <taxon>Rhodovibrionaceae</taxon>
        <taxon>Aquibaculum</taxon>
    </lineage>
</organism>
<sequence>MSAFGLFAWLLALPVLAQDLPNLAALQARGGAVSGLVVDLDDGRIVAELSPDRQVTPASVTKLVTGALALETWGPDHSFTTRIAATATPQDGRVAGDLVLIGGADPALTEEGLWHLARDLAQQGIQEVSGDLIIDASRFGHVECSLRDRCEALAQSHHSYAAPLSAAAVNFASVAVTLRPGAAAGQAAQVQPEPFQLPSLQVVADTSTRAGGGFDLQVVRDSLSEGERLQVAGSVPAGHQPVAIRRSVAHPERHSGEVLRGFLQREGVTLQGELRFAYTPQPYQLVLAQYEGRPLGETLKSMMYYSTNFTADVLALELSRNAGQGAPLNLPQAGAFLSRYLHESLSGSRFGQGVSPVANLRDGSGLDPENRVSARELVALLDRIYMRLDLFQPFLGALSVPLHARGTLLRGQDPEWATNVAGKTGGLSVPVSVTTFAGYLRFPDGGWGAFAFLVNGAPGQPIARADAFEAMRRDFAVLRSRGSE</sequence>
<dbReference type="NCBIfam" id="TIGR00666">
    <property type="entry name" value="PBP4"/>
    <property type="match status" value="1"/>
</dbReference>
<feature type="chain" id="PRO_5046664970" evidence="3">
    <location>
        <begin position="18"/>
        <end position="484"/>
    </location>
</feature>
<dbReference type="InterPro" id="IPR012338">
    <property type="entry name" value="Beta-lactam/transpept-like"/>
</dbReference>
<protein>
    <submittedName>
        <fullName evidence="4">D-alanyl-D-alanine carboxypeptidase/D-alanyl-D-alanine-endopeptidase</fullName>
        <ecNumber evidence="4">3.4.16.4</ecNumber>
    </submittedName>
</protein>
<dbReference type="Proteomes" id="UP001215503">
    <property type="component" value="Unassembled WGS sequence"/>
</dbReference>
<dbReference type="EMBL" id="JARHUD010000001">
    <property type="protein sequence ID" value="MDF2094744.1"/>
    <property type="molecule type" value="Genomic_DNA"/>
</dbReference>
<evidence type="ECO:0000256" key="3">
    <source>
        <dbReference type="SAM" id="SignalP"/>
    </source>
</evidence>
<reference evidence="4 5" key="1">
    <citation type="submission" date="2023-03" db="EMBL/GenBank/DDBJ databases">
        <title>Fodinicurvata sp. CAU 1616 isolated from sea sendiment.</title>
        <authorList>
            <person name="Kim W."/>
        </authorList>
    </citation>
    <scope>NUCLEOTIDE SEQUENCE [LARGE SCALE GENOMIC DNA]</scope>
    <source>
        <strain evidence="4 5">CAU 1616</strain>
    </source>
</reference>
<evidence type="ECO:0000256" key="1">
    <source>
        <dbReference type="ARBA" id="ARBA00006096"/>
    </source>
</evidence>
<dbReference type="PANTHER" id="PTHR30023">
    <property type="entry name" value="D-ALANYL-D-ALANINE CARBOXYPEPTIDASE"/>
    <property type="match status" value="1"/>
</dbReference>
<dbReference type="GO" id="GO:0009002">
    <property type="term" value="F:serine-type D-Ala-D-Ala carboxypeptidase activity"/>
    <property type="evidence" value="ECO:0007669"/>
    <property type="project" value="UniProtKB-EC"/>
</dbReference>
<name>A0ABT5YIH2_9PROT</name>
<evidence type="ECO:0000313" key="4">
    <source>
        <dbReference type="EMBL" id="MDF2094744.1"/>
    </source>
</evidence>
<accession>A0ABT5YIH2</accession>
<dbReference type="Gene3D" id="3.50.80.20">
    <property type="entry name" value="D-Ala-D-Ala carboxypeptidase C, peptidase S13"/>
    <property type="match status" value="1"/>
</dbReference>
<keyword evidence="5" id="KW-1185">Reference proteome</keyword>